<accession>A0A6B0VRX3</accession>
<dbReference type="AlphaFoldDB" id="A0A6B0VRX3"/>
<gene>
    <name evidence="2" type="ORF">GS429_19410</name>
</gene>
<dbReference type="OrthoDB" id="229248at2157"/>
<sequence>MSPTFTDDDVGKRLETASGETVGVVTMTEPETAYVDLESGAVDSIKATLGWDGDTDEVVPIDRNDVRDVTTDAVVLESGSALHGQATEDGSDPVAERTETTVHEDEGSERRAVGTSTGEPDDTDETSAAGEGRSGKGTEPETEAMTESGAERHPESEEQPPQGERTVTKDPGEEDDR</sequence>
<name>A0A6B0VRX3_9EURY</name>
<dbReference type="Proteomes" id="UP000434101">
    <property type="component" value="Unassembled WGS sequence"/>
</dbReference>
<protein>
    <submittedName>
        <fullName evidence="2">Uncharacterized protein</fullName>
    </submittedName>
</protein>
<comment type="caution">
    <text evidence="2">The sequence shown here is derived from an EMBL/GenBank/DDBJ whole genome shotgun (WGS) entry which is preliminary data.</text>
</comment>
<evidence type="ECO:0000256" key="1">
    <source>
        <dbReference type="SAM" id="MobiDB-lite"/>
    </source>
</evidence>
<evidence type="ECO:0000313" key="2">
    <source>
        <dbReference type="EMBL" id="MXV64194.1"/>
    </source>
</evidence>
<organism evidence="2 3">
    <name type="scientific">Natronorubrum halalkaliphilum</name>
    <dbReference type="NCBI Taxonomy" id="2691917"/>
    <lineage>
        <taxon>Archaea</taxon>
        <taxon>Methanobacteriati</taxon>
        <taxon>Methanobacteriota</taxon>
        <taxon>Stenosarchaea group</taxon>
        <taxon>Halobacteria</taxon>
        <taxon>Halobacteriales</taxon>
        <taxon>Natrialbaceae</taxon>
        <taxon>Natronorubrum</taxon>
    </lineage>
</organism>
<evidence type="ECO:0000313" key="3">
    <source>
        <dbReference type="Proteomes" id="UP000434101"/>
    </source>
</evidence>
<dbReference type="RefSeq" id="WP_160067252.1">
    <property type="nucleotide sequence ID" value="NZ_WUYX01000069.1"/>
</dbReference>
<feature type="compositionally biased region" description="Basic and acidic residues" evidence="1">
    <location>
        <begin position="94"/>
        <end position="112"/>
    </location>
</feature>
<feature type="region of interest" description="Disordered" evidence="1">
    <location>
        <begin position="76"/>
        <end position="177"/>
    </location>
</feature>
<dbReference type="EMBL" id="WUYX01000069">
    <property type="protein sequence ID" value="MXV64194.1"/>
    <property type="molecule type" value="Genomic_DNA"/>
</dbReference>
<reference evidence="2 3" key="1">
    <citation type="submission" date="2020-01" db="EMBL/GenBank/DDBJ databases">
        <title>Natronorubrum sp. JWXQ-INN 674 isolated from Inner Mongolia Autonomous Region of China.</title>
        <authorList>
            <person name="Xue Q."/>
        </authorList>
    </citation>
    <scope>NUCLEOTIDE SEQUENCE [LARGE SCALE GENOMIC DNA]</scope>
    <source>
        <strain evidence="2 3">JWXQ-INN-674</strain>
    </source>
</reference>
<proteinExistence type="predicted"/>
<keyword evidence="3" id="KW-1185">Reference proteome</keyword>